<accession>F0EF91</accession>
<gene>
    <name evidence="1" type="ORF">HMPREF9087_0393</name>
</gene>
<dbReference type="InterPro" id="IPR029470">
    <property type="entry name" value="PDDEXK_4"/>
</dbReference>
<name>F0EF91_ENTCA</name>
<dbReference type="HOGENOM" id="CLU_030707_1_0_9"/>
<evidence type="ECO:0000313" key="2">
    <source>
        <dbReference type="Proteomes" id="UP000004835"/>
    </source>
</evidence>
<evidence type="ECO:0000313" key="1">
    <source>
        <dbReference type="EMBL" id="EGC71016.1"/>
    </source>
</evidence>
<dbReference type="AlphaFoldDB" id="F0EF91"/>
<sequence>MNKLCGKNCGKKVNDVKNTDKEKLYYLLKDFDMISDQLAPWLKEENIFQILKLSRTEIRHSNFLAYLFNPKEGHGMKDYFLKSFLKICLKMDQYDFIGLDYFDIVLADYEDIEIFREHKDIDLLLISQKNKMVLCIENKTISLESKHQLNKYKSYVEENYKEYNRIFVFLTPEGIEPSDEEWCIVSYYDIALILERLLKLNQLESKISYIINDYLNVLRSDLLVDEKLREICRKIYAEHQDALDLIFENRPDNLSLMSELYIEALAELANEKNEEIKIISTSKTMIRFQTKRLNQLFPDLPENFPGGWNNHKPYGIELYNKSESISGRIKIAFTGKIDPDGRQRLERILTEVDGGRKRKDTWEWWGTGNWKIAGINNKFVEDIFIIVAE</sequence>
<dbReference type="EMBL" id="AEWT01000002">
    <property type="protein sequence ID" value="EGC71016.1"/>
    <property type="molecule type" value="Genomic_DNA"/>
</dbReference>
<dbReference type="Proteomes" id="UP000004835">
    <property type="component" value="Unassembled WGS sequence"/>
</dbReference>
<proteinExistence type="predicted"/>
<organism evidence="1 2">
    <name type="scientific">Enterococcus casseliflavus ATCC 12755</name>
    <dbReference type="NCBI Taxonomy" id="888066"/>
    <lineage>
        <taxon>Bacteria</taxon>
        <taxon>Bacillati</taxon>
        <taxon>Bacillota</taxon>
        <taxon>Bacilli</taxon>
        <taxon>Lactobacillales</taxon>
        <taxon>Enterococcaceae</taxon>
        <taxon>Enterococcus</taxon>
    </lineage>
</organism>
<protein>
    <recommendedName>
        <fullName evidence="3">PD-(D/E)XK nuclease superfamily protein</fullName>
    </recommendedName>
</protein>
<evidence type="ECO:0008006" key="3">
    <source>
        <dbReference type="Google" id="ProtNLM"/>
    </source>
</evidence>
<dbReference type="Pfam" id="PF14281">
    <property type="entry name" value="PDDEXK_4"/>
    <property type="match status" value="1"/>
</dbReference>
<comment type="caution">
    <text evidence="1">The sequence shown here is derived from an EMBL/GenBank/DDBJ whole genome shotgun (WGS) entry which is preliminary data.</text>
</comment>
<reference evidence="1 2" key="1">
    <citation type="submission" date="2011-01" db="EMBL/GenBank/DDBJ databases">
        <authorList>
            <person name="Muzny D."/>
            <person name="Qin X."/>
            <person name="Deng J."/>
            <person name="Jiang H."/>
            <person name="Liu Y."/>
            <person name="Qu J."/>
            <person name="Song X.-Z."/>
            <person name="Zhang L."/>
            <person name="Thornton R."/>
            <person name="Coyle M."/>
            <person name="Francisco L."/>
            <person name="Jackson L."/>
            <person name="Javaid M."/>
            <person name="Korchina V."/>
            <person name="Kovar C."/>
            <person name="Mata R."/>
            <person name="Mathew T."/>
            <person name="Ngo R."/>
            <person name="Nguyen L."/>
            <person name="Nguyen N."/>
            <person name="Okwuonu G."/>
            <person name="Ongeri F."/>
            <person name="Pham C."/>
            <person name="Simmons D."/>
            <person name="Wilczek-Boney K."/>
            <person name="Hale W."/>
            <person name="Jakkamsetti A."/>
            <person name="Pham P."/>
            <person name="Ruth R."/>
            <person name="San Lucas F."/>
            <person name="Warren J."/>
            <person name="Zhang J."/>
            <person name="Zhao Z."/>
            <person name="Zhou C."/>
            <person name="Zhu D."/>
            <person name="Lee S."/>
            <person name="Bess C."/>
            <person name="Blankenburg K."/>
            <person name="Forbes L."/>
            <person name="Fu Q."/>
            <person name="Gubbala S."/>
            <person name="Hirani K."/>
            <person name="Jayaseelan J.C."/>
            <person name="Lara F."/>
            <person name="Munidasa M."/>
            <person name="Palculict T."/>
            <person name="Patil S."/>
            <person name="Pu L.-L."/>
            <person name="Saada N."/>
            <person name="Tang L."/>
            <person name="Weissenberger G."/>
            <person name="Zhu Y."/>
            <person name="Hemphill L."/>
            <person name="Shang Y."/>
            <person name="Youmans B."/>
            <person name="Ayvaz T."/>
            <person name="Ross M."/>
            <person name="Santibanez J."/>
            <person name="Aqrawi P."/>
            <person name="Gross S."/>
            <person name="Joshi V."/>
            <person name="Fowler G."/>
            <person name="Nazareth L."/>
            <person name="Reid J."/>
            <person name="Worley K."/>
            <person name="Petrosino J."/>
            <person name="Highlander S."/>
            <person name="Gibbs R."/>
        </authorList>
    </citation>
    <scope>NUCLEOTIDE SEQUENCE [LARGE SCALE GENOMIC DNA]</scope>
    <source>
        <strain evidence="1 2">ATCC 12755</strain>
    </source>
</reference>